<dbReference type="Gene3D" id="3.40.800.10">
    <property type="entry name" value="Ureohydrolase domain"/>
    <property type="match status" value="1"/>
</dbReference>
<dbReference type="PROSITE" id="PS51409">
    <property type="entry name" value="ARGINASE_2"/>
    <property type="match status" value="1"/>
</dbReference>
<evidence type="ECO:0000256" key="2">
    <source>
        <dbReference type="ARBA" id="ARBA00022801"/>
    </source>
</evidence>
<dbReference type="InterPro" id="IPR006035">
    <property type="entry name" value="Ureohydrolase"/>
</dbReference>
<evidence type="ECO:0000313" key="5">
    <source>
        <dbReference type="Proteomes" id="UP001549363"/>
    </source>
</evidence>
<keyword evidence="5" id="KW-1185">Reference proteome</keyword>
<dbReference type="RefSeq" id="WP_107948051.1">
    <property type="nucleotide sequence ID" value="NZ_CP073713.1"/>
</dbReference>
<dbReference type="Proteomes" id="UP001549363">
    <property type="component" value="Unassembled WGS sequence"/>
</dbReference>
<reference evidence="4 5" key="1">
    <citation type="submission" date="2024-06" db="EMBL/GenBank/DDBJ databases">
        <title>Sorghum-associated microbial communities from plants grown in Nebraska, USA.</title>
        <authorList>
            <person name="Schachtman D."/>
        </authorList>
    </citation>
    <scope>NUCLEOTIDE SEQUENCE [LARGE SCALE GENOMIC DNA]</scope>
    <source>
        <strain evidence="4 5">736</strain>
    </source>
</reference>
<comment type="caution">
    <text evidence="4">The sequence shown here is derived from an EMBL/GenBank/DDBJ whole genome shotgun (WGS) entry which is preliminary data.</text>
</comment>
<name>A0ABV2PFY2_9BACI</name>
<dbReference type="PANTHER" id="PTHR11358">
    <property type="entry name" value="ARGINASE/AGMATINASE"/>
    <property type="match status" value="1"/>
</dbReference>
<organism evidence="4 5">
    <name type="scientific">Lysinibacillus parviboronicapiens</name>
    <dbReference type="NCBI Taxonomy" id="436516"/>
    <lineage>
        <taxon>Bacteria</taxon>
        <taxon>Bacillati</taxon>
        <taxon>Bacillota</taxon>
        <taxon>Bacilli</taxon>
        <taxon>Bacillales</taxon>
        <taxon>Bacillaceae</taxon>
        <taxon>Lysinibacillus</taxon>
    </lineage>
</organism>
<sequence>MKKNVFYKVKESIVFLQENDKCKIWEHKSGWEVILNEHMLDIISIFTIPVNRELAFEKMKKNHNIDENKAIEILDYLIGEGIIEPYHPQTNTVDNKNGIFNTPLLSIKECLSGDWCDVAFIGMPYDLNVTYQPGTRFAPSYLRKVSRAVYNYDSTSLEGYFDPIDRTQKLENIRLADCGDIKAIVFSKNGSHFDALKDTIYKLSSKNIFPVTLGGDHSIAYPCIAGVSKDKKIKVIQFDAHSDFGLMKMNNWREDLHHGNFMDKVLELENVEEVIQVGIRQITSKNYENNKVKIYPDISILDILEEFIDTLDSDISYYITLDVDVLNPLIMNATGTPVSGGFDYKELLLIIEKIVRKVKVIGLDVVELLPGKSEVEGIIISNIILKIITMEMEKK</sequence>
<dbReference type="EMBL" id="JBEPSB010000003">
    <property type="protein sequence ID" value="MET4559861.1"/>
    <property type="molecule type" value="Genomic_DNA"/>
</dbReference>
<proteinExistence type="inferred from homology"/>
<keyword evidence="1" id="KW-0479">Metal-binding</keyword>
<dbReference type="InterPro" id="IPR023696">
    <property type="entry name" value="Ureohydrolase_dom_sf"/>
</dbReference>
<dbReference type="Pfam" id="PF00491">
    <property type="entry name" value="Arginase"/>
    <property type="match status" value="1"/>
</dbReference>
<dbReference type="SUPFAM" id="SSF52768">
    <property type="entry name" value="Arginase/deacetylase"/>
    <property type="match status" value="1"/>
</dbReference>
<evidence type="ECO:0000313" key="4">
    <source>
        <dbReference type="EMBL" id="MET4559861.1"/>
    </source>
</evidence>
<evidence type="ECO:0000256" key="1">
    <source>
        <dbReference type="ARBA" id="ARBA00022723"/>
    </source>
</evidence>
<evidence type="ECO:0000256" key="3">
    <source>
        <dbReference type="PROSITE-ProRule" id="PRU00742"/>
    </source>
</evidence>
<accession>A0ABV2PFY2</accession>
<keyword evidence="2 4" id="KW-0378">Hydrolase</keyword>
<dbReference type="GO" id="GO:0008783">
    <property type="term" value="F:agmatinase activity"/>
    <property type="evidence" value="ECO:0007669"/>
    <property type="project" value="UniProtKB-EC"/>
</dbReference>
<gene>
    <name evidence="4" type="ORF">ABIA69_001004</name>
</gene>
<comment type="similarity">
    <text evidence="3">Belongs to the arginase family.</text>
</comment>
<protein>
    <submittedName>
        <fullName evidence="4">Agmatinase</fullName>
        <ecNumber evidence="4">3.5.3.11</ecNumber>
    </submittedName>
</protein>
<dbReference type="EC" id="3.5.3.11" evidence="4"/>
<dbReference type="PANTHER" id="PTHR11358:SF26">
    <property type="entry name" value="GUANIDINO ACID HYDROLASE, MITOCHONDRIAL"/>
    <property type="match status" value="1"/>
</dbReference>